<accession>A0ABD2UKJ5</accession>
<evidence type="ECO:0000259" key="2">
    <source>
        <dbReference type="Pfam" id="PF13962"/>
    </source>
</evidence>
<feature type="transmembrane region" description="Helical" evidence="1">
    <location>
        <begin position="201"/>
        <end position="229"/>
    </location>
</feature>
<dbReference type="PANTHER" id="PTHR24177">
    <property type="entry name" value="CASKIN"/>
    <property type="match status" value="1"/>
</dbReference>
<comment type="caution">
    <text evidence="3">The sequence shown here is derived from an EMBL/GenBank/DDBJ whole genome shotgun (WGS) entry which is preliminary data.</text>
</comment>
<dbReference type="AlphaFoldDB" id="A0ABD2UKJ5"/>
<protein>
    <recommendedName>
        <fullName evidence="2">PGG domain-containing protein</fullName>
    </recommendedName>
</protein>
<gene>
    <name evidence="3" type="ORF">AABB24_009647</name>
</gene>
<dbReference type="InterPro" id="IPR026961">
    <property type="entry name" value="PGG_dom"/>
</dbReference>
<evidence type="ECO:0000313" key="4">
    <source>
        <dbReference type="Proteomes" id="UP001627284"/>
    </source>
</evidence>
<evidence type="ECO:0000256" key="1">
    <source>
        <dbReference type="SAM" id="Phobius"/>
    </source>
</evidence>
<feature type="transmembrane region" description="Helical" evidence="1">
    <location>
        <begin position="169"/>
        <end position="195"/>
    </location>
</feature>
<keyword evidence="1" id="KW-0812">Transmembrane</keyword>
<keyword evidence="1" id="KW-1133">Transmembrane helix</keyword>
<dbReference type="Pfam" id="PF13962">
    <property type="entry name" value="PGG"/>
    <property type="match status" value="1"/>
</dbReference>
<reference evidence="3 4" key="1">
    <citation type="submission" date="2024-05" db="EMBL/GenBank/DDBJ databases">
        <title>De novo assembly of an allotetraploid wild potato.</title>
        <authorList>
            <person name="Hosaka A.J."/>
        </authorList>
    </citation>
    <scope>NUCLEOTIDE SEQUENCE [LARGE SCALE GENOMIC DNA]</scope>
    <source>
        <tissue evidence="3">Young leaves</tissue>
    </source>
</reference>
<proteinExistence type="predicted"/>
<sequence>MVTTTNSYGNTILDLAGKLAPQNKLNLVSGPAFQMQRELQWFKEVKQIFPPLLWDGLNDEKKAPHVVFTEEHEKLKVDGEKWMKDTSSSCTIAASLIATIAFAAAITVPGGNDQKSGFPTFSGNIAFIIFAISNAASLFTSSTSLLVFLSVLTSRYTEEDFLHTLPRSLILGLLTLFLSITSMMISFSATVYLMFGQKKVWVLLPVATMACLPITSFVLLQFPLLVALISSTYGAGIYGN</sequence>
<dbReference type="Proteomes" id="UP001627284">
    <property type="component" value="Unassembled WGS sequence"/>
</dbReference>
<evidence type="ECO:0000313" key="3">
    <source>
        <dbReference type="EMBL" id="KAL3368950.1"/>
    </source>
</evidence>
<keyword evidence="4" id="KW-1185">Reference proteome</keyword>
<name>A0ABD2UKJ5_9SOLN</name>
<dbReference type="EMBL" id="JBJKTR010000005">
    <property type="protein sequence ID" value="KAL3368950.1"/>
    <property type="molecule type" value="Genomic_DNA"/>
</dbReference>
<dbReference type="PANTHER" id="PTHR24177:SF435">
    <property type="entry name" value="ANKYRIN REPEAT-CONTAINING PROTEIN NPR4-LIKE"/>
    <property type="match status" value="1"/>
</dbReference>
<feature type="transmembrane region" description="Helical" evidence="1">
    <location>
        <begin position="90"/>
        <end position="110"/>
    </location>
</feature>
<feature type="domain" description="PGG" evidence="2">
    <location>
        <begin position="80"/>
        <end position="193"/>
    </location>
</feature>
<organism evidence="3 4">
    <name type="scientific">Solanum stoloniferum</name>
    <dbReference type="NCBI Taxonomy" id="62892"/>
    <lineage>
        <taxon>Eukaryota</taxon>
        <taxon>Viridiplantae</taxon>
        <taxon>Streptophyta</taxon>
        <taxon>Embryophyta</taxon>
        <taxon>Tracheophyta</taxon>
        <taxon>Spermatophyta</taxon>
        <taxon>Magnoliopsida</taxon>
        <taxon>eudicotyledons</taxon>
        <taxon>Gunneridae</taxon>
        <taxon>Pentapetalae</taxon>
        <taxon>asterids</taxon>
        <taxon>lamiids</taxon>
        <taxon>Solanales</taxon>
        <taxon>Solanaceae</taxon>
        <taxon>Solanoideae</taxon>
        <taxon>Solaneae</taxon>
        <taxon>Solanum</taxon>
    </lineage>
</organism>
<keyword evidence="1" id="KW-0472">Membrane</keyword>
<feature type="transmembrane region" description="Helical" evidence="1">
    <location>
        <begin position="125"/>
        <end position="149"/>
    </location>
</feature>